<evidence type="ECO:0000256" key="5">
    <source>
        <dbReference type="ARBA" id="ARBA00030497"/>
    </source>
</evidence>
<dbReference type="PANTHER" id="PTHR12599">
    <property type="entry name" value="PTERIN-4-ALPHA-CARBINOLAMINE DEHYDRATASE"/>
    <property type="match status" value="1"/>
</dbReference>
<keyword evidence="7" id="KW-1185">Reference proteome</keyword>
<dbReference type="EC" id="4.2.1.96" evidence="3"/>
<evidence type="ECO:0000256" key="1">
    <source>
        <dbReference type="ARBA" id="ARBA00001554"/>
    </source>
</evidence>
<evidence type="ECO:0000256" key="2">
    <source>
        <dbReference type="ARBA" id="ARBA00006472"/>
    </source>
</evidence>
<dbReference type="Proteomes" id="UP000562929">
    <property type="component" value="Unassembled WGS sequence"/>
</dbReference>
<organism evidence="6 7">
    <name type="scientific">Ophiocordyceps camponoti-floridani</name>
    <dbReference type="NCBI Taxonomy" id="2030778"/>
    <lineage>
        <taxon>Eukaryota</taxon>
        <taxon>Fungi</taxon>
        <taxon>Dikarya</taxon>
        <taxon>Ascomycota</taxon>
        <taxon>Pezizomycotina</taxon>
        <taxon>Sordariomycetes</taxon>
        <taxon>Hypocreomycetidae</taxon>
        <taxon>Hypocreales</taxon>
        <taxon>Ophiocordycipitaceae</taxon>
        <taxon>Ophiocordyceps</taxon>
    </lineage>
</organism>
<dbReference type="AlphaFoldDB" id="A0A8H4Q657"/>
<dbReference type="EMBL" id="JAACLJ010000004">
    <property type="protein sequence ID" value="KAF4587426.1"/>
    <property type="molecule type" value="Genomic_DNA"/>
</dbReference>
<reference evidence="6 7" key="1">
    <citation type="journal article" date="2020" name="G3 (Bethesda)">
        <title>Genetic Underpinnings of Host Manipulation by Ophiocordyceps as Revealed by Comparative Transcriptomics.</title>
        <authorList>
            <person name="Will I."/>
            <person name="Das B."/>
            <person name="Trinh T."/>
            <person name="Brachmann A."/>
            <person name="Ohm R.A."/>
            <person name="de Bekker C."/>
        </authorList>
    </citation>
    <scope>NUCLEOTIDE SEQUENCE [LARGE SCALE GENOMIC DNA]</scope>
    <source>
        <strain evidence="6 7">EC05</strain>
    </source>
</reference>
<dbReference type="SUPFAM" id="SSF55248">
    <property type="entry name" value="PCD-like"/>
    <property type="match status" value="1"/>
</dbReference>
<evidence type="ECO:0000256" key="4">
    <source>
        <dbReference type="ARBA" id="ARBA00023239"/>
    </source>
</evidence>
<dbReference type="Pfam" id="PF01329">
    <property type="entry name" value="Pterin_4a"/>
    <property type="match status" value="1"/>
</dbReference>
<comment type="catalytic activity">
    <reaction evidence="1">
        <text>(4aS,6R)-4a-hydroxy-L-erythro-5,6,7,8-tetrahydrobiopterin = (6R)-L-erythro-6,7-dihydrobiopterin + H2O</text>
        <dbReference type="Rhea" id="RHEA:11920"/>
        <dbReference type="ChEBI" id="CHEBI:15377"/>
        <dbReference type="ChEBI" id="CHEBI:15642"/>
        <dbReference type="ChEBI" id="CHEBI:43120"/>
        <dbReference type="EC" id="4.2.1.96"/>
    </reaction>
</comment>
<gene>
    <name evidence="6" type="ORF">GQ602_004119</name>
</gene>
<sequence>MLKTAASRRISALTLAFIRPSSTMSVCFAPGSDADALQPAVASLLPPAGGRWQLTAEGRALQRTFSFKTFAKAWDFMTAVALQAKIHSHHPEWSNVYNTTVVRWTTHNPRGLSDKDVRLAVICDSIAADFQEIDANEPAGGTANELLAKVVSNAGDCCTKKKV</sequence>
<comment type="caution">
    <text evidence="6">The sequence shown here is derived from an EMBL/GenBank/DDBJ whole genome shotgun (WGS) entry which is preliminary data.</text>
</comment>
<protein>
    <recommendedName>
        <fullName evidence="3">4a-hydroxytetrahydrobiopterin dehydratase</fullName>
        <ecNumber evidence="3">4.2.1.96</ecNumber>
    </recommendedName>
    <alternativeName>
        <fullName evidence="5">4-alpha-hydroxy-tetrahydropterin dehydratase</fullName>
    </alternativeName>
</protein>
<dbReference type="Gene3D" id="3.30.1360.20">
    <property type="entry name" value="Transcriptional coactivator/pterin dehydratase"/>
    <property type="match status" value="1"/>
</dbReference>
<keyword evidence="4" id="KW-0456">Lyase</keyword>
<evidence type="ECO:0000256" key="3">
    <source>
        <dbReference type="ARBA" id="ARBA00013252"/>
    </source>
</evidence>
<dbReference type="CDD" id="cd00488">
    <property type="entry name" value="PCD_DCoH"/>
    <property type="match status" value="1"/>
</dbReference>
<dbReference type="GO" id="GO:0008124">
    <property type="term" value="F:4-alpha-hydroxytetrahydrobiopterin dehydratase activity"/>
    <property type="evidence" value="ECO:0007669"/>
    <property type="project" value="UniProtKB-EC"/>
</dbReference>
<dbReference type="OrthoDB" id="277398at2759"/>
<dbReference type="InterPro" id="IPR001533">
    <property type="entry name" value="Pterin_deHydtase"/>
</dbReference>
<comment type="similarity">
    <text evidence="2">Belongs to the pterin-4-alpha-carbinolamine dehydratase family.</text>
</comment>
<evidence type="ECO:0000313" key="7">
    <source>
        <dbReference type="Proteomes" id="UP000562929"/>
    </source>
</evidence>
<evidence type="ECO:0000313" key="6">
    <source>
        <dbReference type="EMBL" id="KAF4587426.1"/>
    </source>
</evidence>
<dbReference type="PANTHER" id="PTHR12599:SF0">
    <property type="entry name" value="PTERIN-4-ALPHA-CARBINOLAMINE DEHYDRATASE"/>
    <property type="match status" value="1"/>
</dbReference>
<dbReference type="GO" id="GO:0006729">
    <property type="term" value="P:tetrahydrobiopterin biosynthetic process"/>
    <property type="evidence" value="ECO:0007669"/>
    <property type="project" value="InterPro"/>
</dbReference>
<dbReference type="InterPro" id="IPR036428">
    <property type="entry name" value="PCD_sf"/>
</dbReference>
<name>A0A8H4Q657_9HYPO</name>
<proteinExistence type="inferred from homology"/>
<accession>A0A8H4Q657</accession>